<dbReference type="GO" id="GO:0038023">
    <property type="term" value="F:signaling receptor activity"/>
    <property type="evidence" value="ECO:0007669"/>
    <property type="project" value="InterPro"/>
</dbReference>
<evidence type="ECO:0000256" key="9">
    <source>
        <dbReference type="ARBA" id="ARBA00023065"/>
    </source>
</evidence>
<organism evidence="19 20">
    <name type="scientific">Novosphingobium fluoreni</name>
    <dbReference type="NCBI Taxonomy" id="1391222"/>
    <lineage>
        <taxon>Bacteria</taxon>
        <taxon>Pseudomonadati</taxon>
        <taxon>Pseudomonadota</taxon>
        <taxon>Alphaproteobacteria</taxon>
        <taxon>Sphingomonadales</taxon>
        <taxon>Sphingomonadaceae</taxon>
        <taxon>Novosphingobium</taxon>
    </lineage>
</organism>
<dbReference type="Pfam" id="PF07715">
    <property type="entry name" value="Plug"/>
    <property type="match status" value="1"/>
</dbReference>
<keyword evidence="3 14" id="KW-0813">Transport</keyword>
<dbReference type="InterPro" id="IPR037066">
    <property type="entry name" value="Plug_dom_sf"/>
</dbReference>
<keyword evidence="7 16" id="KW-0732">Signal</keyword>
<dbReference type="GO" id="GO:0015891">
    <property type="term" value="P:siderophore transport"/>
    <property type="evidence" value="ECO:0007669"/>
    <property type="project" value="InterPro"/>
</dbReference>
<keyword evidence="8" id="KW-0408">Iron</keyword>
<dbReference type="AlphaFoldDB" id="A0A7W6C7F0"/>
<dbReference type="InterPro" id="IPR010105">
    <property type="entry name" value="TonB_sidphr_rcpt"/>
</dbReference>
<evidence type="ECO:0000313" key="20">
    <source>
        <dbReference type="Proteomes" id="UP000561459"/>
    </source>
</evidence>
<dbReference type="PROSITE" id="PS52016">
    <property type="entry name" value="TONB_DEPENDENT_REC_3"/>
    <property type="match status" value="1"/>
</dbReference>
<dbReference type="InterPro" id="IPR000531">
    <property type="entry name" value="Beta-barrel_TonB"/>
</dbReference>
<dbReference type="EMBL" id="JACIDY010000002">
    <property type="protein sequence ID" value="MBB3939792.1"/>
    <property type="molecule type" value="Genomic_DNA"/>
</dbReference>
<accession>A0A7W6C7F0</accession>
<dbReference type="GO" id="GO:0009279">
    <property type="term" value="C:cell outer membrane"/>
    <property type="evidence" value="ECO:0007669"/>
    <property type="project" value="UniProtKB-SubCell"/>
</dbReference>
<comment type="similarity">
    <text evidence="2 14 15">Belongs to the TonB-dependent receptor family.</text>
</comment>
<keyword evidence="11 14" id="KW-0472">Membrane</keyword>
<comment type="caution">
    <text evidence="19">The sequence shown here is derived from an EMBL/GenBank/DDBJ whole genome shotgun (WGS) entry which is preliminary data.</text>
</comment>
<dbReference type="RefSeq" id="WP_183616453.1">
    <property type="nucleotide sequence ID" value="NZ_JACIDY010000002.1"/>
</dbReference>
<keyword evidence="13 14" id="KW-0998">Cell outer membrane</keyword>
<dbReference type="PANTHER" id="PTHR32552:SF68">
    <property type="entry name" value="FERRICHROME OUTER MEMBRANE TRANSPORTER_PHAGE RECEPTOR"/>
    <property type="match status" value="1"/>
</dbReference>
<evidence type="ECO:0000313" key="19">
    <source>
        <dbReference type="EMBL" id="MBB3939792.1"/>
    </source>
</evidence>
<feature type="signal peptide" evidence="16">
    <location>
        <begin position="1"/>
        <end position="25"/>
    </location>
</feature>
<evidence type="ECO:0000256" key="3">
    <source>
        <dbReference type="ARBA" id="ARBA00022448"/>
    </source>
</evidence>
<name>A0A7W6C7F0_9SPHN</name>
<dbReference type="Gene3D" id="2.170.130.10">
    <property type="entry name" value="TonB-dependent receptor, plug domain"/>
    <property type="match status" value="1"/>
</dbReference>
<comment type="subcellular location">
    <subcellularLocation>
        <location evidence="1 14">Cell outer membrane</location>
        <topology evidence="1 14">Multi-pass membrane protein</topology>
    </subcellularLocation>
</comment>
<feature type="chain" id="PRO_5030550733" evidence="16">
    <location>
        <begin position="26"/>
        <end position="725"/>
    </location>
</feature>
<keyword evidence="20" id="KW-1185">Reference proteome</keyword>
<keyword evidence="4 14" id="KW-1134">Transmembrane beta strand</keyword>
<feature type="domain" description="TonB-dependent receptor plug" evidence="18">
    <location>
        <begin position="54"/>
        <end position="152"/>
    </location>
</feature>
<evidence type="ECO:0000256" key="5">
    <source>
        <dbReference type="ARBA" id="ARBA00022496"/>
    </source>
</evidence>
<evidence type="ECO:0000259" key="17">
    <source>
        <dbReference type="Pfam" id="PF00593"/>
    </source>
</evidence>
<evidence type="ECO:0000256" key="14">
    <source>
        <dbReference type="PROSITE-ProRule" id="PRU01360"/>
    </source>
</evidence>
<gene>
    <name evidence="19" type="ORF">GGR39_001432</name>
</gene>
<proteinExistence type="inferred from homology"/>
<evidence type="ECO:0000256" key="8">
    <source>
        <dbReference type="ARBA" id="ARBA00023004"/>
    </source>
</evidence>
<evidence type="ECO:0000256" key="2">
    <source>
        <dbReference type="ARBA" id="ARBA00009810"/>
    </source>
</evidence>
<reference evidence="19 20" key="1">
    <citation type="submission" date="2020-08" db="EMBL/GenBank/DDBJ databases">
        <title>Genomic Encyclopedia of Type Strains, Phase IV (KMG-IV): sequencing the most valuable type-strain genomes for metagenomic binning, comparative biology and taxonomic classification.</title>
        <authorList>
            <person name="Goeker M."/>
        </authorList>
    </citation>
    <scope>NUCLEOTIDE SEQUENCE [LARGE SCALE GENOMIC DNA]</scope>
    <source>
        <strain evidence="19 20">DSM 27568</strain>
    </source>
</reference>
<dbReference type="SUPFAM" id="SSF56935">
    <property type="entry name" value="Porins"/>
    <property type="match status" value="1"/>
</dbReference>
<evidence type="ECO:0000256" key="4">
    <source>
        <dbReference type="ARBA" id="ARBA00022452"/>
    </source>
</evidence>
<evidence type="ECO:0000256" key="12">
    <source>
        <dbReference type="ARBA" id="ARBA00023170"/>
    </source>
</evidence>
<dbReference type="InterPro" id="IPR012910">
    <property type="entry name" value="Plug_dom"/>
</dbReference>
<evidence type="ECO:0000256" key="7">
    <source>
        <dbReference type="ARBA" id="ARBA00022729"/>
    </source>
</evidence>
<sequence>MHRLRLTALCGTALTVLGVAFPAHAEEEQPADAIIVTGARAASGAMTKTDTPALQTPQPVTIVTDELFTQQGALSVSDTLRYVSGVQTNPYGRDSRIDGVKVRGVNAQQFRDGMRDVFSFYATIPADPYNFSAVQLVRGPASVLFGQGSIGGLFNLVSKAPQFETGGEVSVRYGSFDRKEVLADLTGPLSDTLAARIAARVRDADTQTDFVKDDRVMIAPSLTWRPSAQTDVTLLGLYQEDDGGSTAQFLPLVGTILPNPNGKLRNDLFIGKPGWDRYDGRLLQGTGMISHRFNDAVKISLKARYIDSDVDYRTHYPNSYANPLNPYVLPGQVDANGVAVPDPAMRIIGNYRQTSRARMEIFSTDNNLQWNFNTGSQIEHVLLAGVDFSRSRVRKVDTFGEEYIDIYNIDYNALQDFGGGVGPNPYLSDDTVQKQLGFYLQDQIRFADRVSVVLGARRDKVTTDSFGVRALNESATTFRAGIIADVAKGVSPFFSFTQSFDPIIGTTVDRTVFKPQRGRQFEAGVKLHPTDWAILTVTGYHITQTNTPVDVVIPAPTANDPNAFTRGQRQVGESTSKGIEVEGNATFPGGLQIVANFSYNDAAVSKSTYAYEIGKQMENVPKYNASLWASRPFDLSDELRLLLGGGARYSGANKSYSESAFPNGLRTPSYTLVDALAELRWREHWTFSVNATNLLDKRFYSACLARGDCFMGEERQVFGTVSYRF</sequence>
<evidence type="ECO:0000256" key="6">
    <source>
        <dbReference type="ARBA" id="ARBA00022692"/>
    </source>
</evidence>
<dbReference type="CDD" id="cd01347">
    <property type="entry name" value="ligand_gated_channel"/>
    <property type="match status" value="1"/>
</dbReference>
<dbReference type="Proteomes" id="UP000561459">
    <property type="component" value="Unassembled WGS sequence"/>
</dbReference>
<evidence type="ECO:0000256" key="13">
    <source>
        <dbReference type="ARBA" id="ARBA00023237"/>
    </source>
</evidence>
<keyword evidence="12 19" id="KW-0675">Receptor</keyword>
<dbReference type="InterPro" id="IPR039426">
    <property type="entry name" value="TonB-dep_rcpt-like"/>
</dbReference>
<evidence type="ECO:0000256" key="1">
    <source>
        <dbReference type="ARBA" id="ARBA00004571"/>
    </source>
</evidence>
<evidence type="ECO:0000256" key="11">
    <source>
        <dbReference type="ARBA" id="ARBA00023136"/>
    </source>
</evidence>
<keyword evidence="9" id="KW-0406">Ion transport</keyword>
<keyword evidence="5" id="KW-0410">Iron transport</keyword>
<dbReference type="Gene3D" id="2.40.170.20">
    <property type="entry name" value="TonB-dependent receptor, beta-barrel domain"/>
    <property type="match status" value="1"/>
</dbReference>
<keyword evidence="6 14" id="KW-0812">Transmembrane</keyword>
<dbReference type="GO" id="GO:0015344">
    <property type="term" value="F:siderophore uptake transmembrane transporter activity"/>
    <property type="evidence" value="ECO:0007669"/>
    <property type="project" value="TreeGrafter"/>
</dbReference>
<dbReference type="InterPro" id="IPR036942">
    <property type="entry name" value="Beta-barrel_TonB_sf"/>
</dbReference>
<keyword evidence="10 15" id="KW-0798">TonB box</keyword>
<protein>
    <submittedName>
        <fullName evidence="19">Iron complex outermembrane receptor protein</fullName>
    </submittedName>
</protein>
<evidence type="ECO:0000259" key="18">
    <source>
        <dbReference type="Pfam" id="PF07715"/>
    </source>
</evidence>
<evidence type="ECO:0000256" key="15">
    <source>
        <dbReference type="RuleBase" id="RU003357"/>
    </source>
</evidence>
<dbReference type="Pfam" id="PF00593">
    <property type="entry name" value="TonB_dep_Rec_b-barrel"/>
    <property type="match status" value="1"/>
</dbReference>
<dbReference type="PANTHER" id="PTHR32552">
    <property type="entry name" value="FERRICHROME IRON RECEPTOR-RELATED"/>
    <property type="match status" value="1"/>
</dbReference>
<feature type="domain" description="TonB-dependent receptor-like beta-barrel" evidence="17">
    <location>
        <begin position="224"/>
        <end position="694"/>
    </location>
</feature>
<evidence type="ECO:0000256" key="10">
    <source>
        <dbReference type="ARBA" id="ARBA00023077"/>
    </source>
</evidence>
<dbReference type="NCBIfam" id="TIGR01783">
    <property type="entry name" value="TonB-siderophor"/>
    <property type="match status" value="1"/>
</dbReference>
<evidence type="ECO:0000256" key="16">
    <source>
        <dbReference type="SAM" id="SignalP"/>
    </source>
</evidence>